<dbReference type="AlphaFoldDB" id="A0AAD4CTZ7"/>
<accession>A0AAD4CTZ7</accession>
<gene>
    <name evidence="2" type="ORF">FE257_001082</name>
</gene>
<protein>
    <submittedName>
        <fullName evidence="2">Uncharacterized protein</fullName>
    </submittedName>
</protein>
<reference evidence="2" key="1">
    <citation type="journal article" date="2019" name="Beilstein J. Org. Chem.">
        <title>Nanangenines: drimane sesquiterpenoids as the dominant metabolite cohort of a novel Australian fungus, Aspergillus nanangensis.</title>
        <authorList>
            <person name="Lacey H.J."/>
            <person name="Gilchrist C.L.M."/>
            <person name="Crombie A."/>
            <person name="Kalaitzis J.A."/>
            <person name="Vuong D."/>
            <person name="Rutledge P.J."/>
            <person name="Turner P."/>
            <person name="Pitt J.I."/>
            <person name="Lacey E."/>
            <person name="Chooi Y.H."/>
            <person name="Piggott A.M."/>
        </authorList>
    </citation>
    <scope>NUCLEOTIDE SEQUENCE</scope>
    <source>
        <strain evidence="2">MST-FP2251</strain>
    </source>
</reference>
<evidence type="ECO:0000256" key="1">
    <source>
        <dbReference type="SAM" id="MobiDB-lite"/>
    </source>
</evidence>
<comment type="caution">
    <text evidence="2">The sequence shown here is derived from an EMBL/GenBank/DDBJ whole genome shotgun (WGS) entry which is preliminary data.</text>
</comment>
<evidence type="ECO:0000313" key="2">
    <source>
        <dbReference type="EMBL" id="KAF9892680.1"/>
    </source>
</evidence>
<dbReference type="EMBL" id="VCAU01000011">
    <property type="protein sequence ID" value="KAF9892680.1"/>
    <property type="molecule type" value="Genomic_DNA"/>
</dbReference>
<sequence length="329" mass="37088">METITCLRSPGEMNIKLEATMDGNFDVNLVTLSGVELLRRWGVEMQTSNPQKTIPCSNGAAYTAISSIKLQRACYNWSQLVDDSDSQRLVEEGQHPPYGATNQRVADLYAHKVSSRMKKKVRRCYPRRKQSVVPPPAPSSPGIPHQPAVRQLSPAQESPRTNVSLAKESSEEDIGEQLTESLDSMFRDRERLHPFNAHDLAHRDFIYNVVLPAATGGKIRRRLLLDFKTDVNIMSYSTYQRLGLTADHYDSMVPIQRSGQPEVKPIATVGAQWCLYGDHKSYDTVFYVVRECEFDLLLGRPSVIEHQLYRKDAAVMTRLSSSYRGQVAG</sequence>
<feature type="region of interest" description="Disordered" evidence="1">
    <location>
        <begin position="124"/>
        <end position="175"/>
    </location>
</feature>
<dbReference type="Proteomes" id="UP001194746">
    <property type="component" value="Unassembled WGS sequence"/>
</dbReference>
<keyword evidence="3" id="KW-1185">Reference proteome</keyword>
<evidence type="ECO:0000313" key="3">
    <source>
        <dbReference type="Proteomes" id="UP001194746"/>
    </source>
</evidence>
<reference evidence="2" key="2">
    <citation type="submission" date="2020-02" db="EMBL/GenBank/DDBJ databases">
        <authorList>
            <person name="Gilchrist C.L.M."/>
            <person name="Chooi Y.-H."/>
        </authorList>
    </citation>
    <scope>NUCLEOTIDE SEQUENCE</scope>
    <source>
        <strain evidence="2">MST-FP2251</strain>
    </source>
</reference>
<proteinExistence type="predicted"/>
<feature type="compositionally biased region" description="Polar residues" evidence="1">
    <location>
        <begin position="153"/>
        <end position="164"/>
    </location>
</feature>
<name>A0AAD4CTZ7_ASPNN</name>
<dbReference type="CDD" id="cd00303">
    <property type="entry name" value="retropepsin_like"/>
    <property type="match status" value="1"/>
</dbReference>
<organism evidence="2 3">
    <name type="scientific">Aspergillus nanangensis</name>
    <dbReference type="NCBI Taxonomy" id="2582783"/>
    <lineage>
        <taxon>Eukaryota</taxon>
        <taxon>Fungi</taxon>
        <taxon>Dikarya</taxon>
        <taxon>Ascomycota</taxon>
        <taxon>Pezizomycotina</taxon>
        <taxon>Eurotiomycetes</taxon>
        <taxon>Eurotiomycetidae</taxon>
        <taxon>Eurotiales</taxon>
        <taxon>Aspergillaceae</taxon>
        <taxon>Aspergillus</taxon>
        <taxon>Aspergillus subgen. Circumdati</taxon>
    </lineage>
</organism>